<proteinExistence type="predicted"/>
<dbReference type="InterPro" id="IPR050107">
    <property type="entry name" value="ABC_carbohydrate_import_ATPase"/>
</dbReference>
<dbReference type="PANTHER" id="PTHR43790:SF8">
    <property type="entry name" value="SUGAR ABC TRANSPORTER ATP-BINDING PROTEIN"/>
    <property type="match status" value="1"/>
</dbReference>
<reference evidence="5" key="1">
    <citation type="journal article" date="2019" name="Int. J. Syst. Evol. Microbiol.">
        <title>The Global Catalogue of Microorganisms (GCM) 10K type strain sequencing project: providing services to taxonomists for standard genome sequencing and annotation.</title>
        <authorList>
            <consortium name="The Broad Institute Genomics Platform"/>
            <consortium name="The Broad Institute Genome Sequencing Center for Infectious Disease"/>
            <person name="Wu L."/>
            <person name="Ma J."/>
        </authorList>
    </citation>
    <scope>NUCLEOTIDE SEQUENCE [LARGE SCALE GENOMIC DNA]</scope>
    <source>
        <strain evidence="5">NBRC 101365</strain>
    </source>
</reference>
<evidence type="ECO:0000256" key="2">
    <source>
        <dbReference type="ARBA" id="ARBA00022840"/>
    </source>
</evidence>
<dbReference type="Proteomes" id="UP001156882">
    <property type="component" value="Unassembled WGS sequence"/>
</dbReference>
<evidence type="ECO:0000313" key="4">
    <source>
        <dbReference type="EMBL" id="GLS22527.1"/>
    </source>
</evidence>
<evidence type="ECO:0000259" key="3">
    <source>
        <dbReference type="PROSITE" id="PS50893"/>
    </source>
</evidence>
<accession>A0ABQ6CW58</accession>
<keyword evidence="1" id="KW-0547">Nucleotide-binding</keyword>
<comment type="caution">
    <text evidence="4">The sequence shown here is derived from an EMBL/GenBank/DDBJ whole genome shotgun (WGS) entry which is preliminary data.</text>
</comment>
<name>A0ABQ6CW58_9HYPH</name>
<sequence>MGERLIELRNVAKSYGRVFAVGGVNLHVDRGEVVGLLGDNGAGKSTLIKMLAGAIRPTSGEILVRGVPAQNWNAARSRDAGIETVFQDRALCVQQSIVRNIFMGREITGFLGFLDTGKEHAEAERLMREIGFTSKVFTPDSIVGQLSGGERQGVALARAIYNKADLIVMDEPTTALSLTETEKVFRFVRTVKAGGRSILFIGHNIHHVYDIADRFVVIDRGRVALEATKEEVGSAQALIDFMEHTAHPQGAASFDPTAALPGASR</sequence>
<gene>
    <name evidence="4" type="ORF">GCM10007874_55450</name>
</gene>
<dbReference type="EMBL" id="BSPC01000063">
    <property type="protein sequence ID" value="GLS22527.1"/>
    <property type="molecule type" value="Genomic_DNA"/>
</dbReference>
<dbReference type="SUPFAM" id="SSF52540">
    <property type="entry name" value="P-loop containing nucleoside triphosphate hydrolases"/>
    <property type="match status" value="1"/>
</dbReference>
<dbReference type="Gene3D" id="3.40.50.300">
    <property type="entry name" value="P-loop containing nucleotide triphosphate hydrolases"/>
    <property type="match status" value="1"/>
</dbReference>
<dbReference type="PANTHER" id="PTHR43790">
    <property type="entry name" value="CARBOHYDRATE TRANSPORT ATP-BINDING PROTEIN MG119-RELATED"/>
    <property type="match status" value="1"/>
</dbReference>
<keyword evidence="2" id="KW-0067">ATP-binding</keyword>
<dbReference type="InterPro" id="IPR003593">
    <property type="entry name" value="AAA+_ATPase"/>
</dbReference>
<dbReference type="SMART" id="SM00382">
    <property type="entry name" value="AAA"/>
    <property type="match status" value="1"/>
</dbReference>
<dbReference type="Pfam" id="PF00005">
    <property type="entry name" value="ABC_tran"/>
    <property type="match status" value="1"/>
</dbReference>
<protein>
    <submittedName>
        <fullName evidence="4">Sugar ABC transporter ATPase</fullName>
    </submittedName>
</protein>
<feature type="domain" description="ABC transporter" evidence="3">
    <location>
        <begin position="6"/>
        <end position="245"/>
    </location>
</feature>
<keyword evidence="5" id="KW-1185">Reference proteome</keyword>
<dbReference type="CDD" id="cd03216">
    <property type="entry name" value="ABC_Carb_Monos_I"/>
    <property type="match status" value="1"/>
</dbReference>
<dbReference type="RefSeq" id="WP_284315482.1">
    <property type="nucleotide sequence ID" value="NZ_BSPC01000063.1"/>
</dbReference>
<dbReference type="InterPro" id="IPR027417">
    <property type="entry name" value="P-loop_NTPase"/>
</dbReference>
<dbReference type="PROSITE" id="PS50893">
    <property type="entry name" value="ABC_TRANSPORTER_2"/>
    <property type="match status" value="1"/>
</dbReference>
<evidence type="ECO:0000256" key="1">
    <source>
        <dbReference type="ARBA" id="ARBA00022741"/>
    </source>
</evidence>
<dbReference type="InterPro" id="IPR003439">
    <property type="entry name" value="ABC_transporter-like_ATP-bd"/>
</dbReference>
<organism evidence="4 5">
    <name type="scientific">Labrys miyagiensis</name>
    <dbReference type="NCBI Taxonomy" id="346912"/>
    <lineage>
        <taxon>Bacteria</taxon>
        <taxon>Pseudomonadati</taxon>
        <taxon>Pseudomonadota</taxon>
        <taxon>Alphaproteobacteria</taxon>
        <taxon>Hyphomicrobiales</taxon>
        <taxon>Xanthobacteraceae</taxon>
        <taxon>Labrys</taxon>
    </lineage>
</organism>
<evidence type="ECO:0000313" key="5">
    <source>
        <dbReference type="Proteomes" id="UP001156882"/>
    </source>
</evidence>